<dbReference type="EMBL" id="ACXX02000009">
    <property type="protein sequence ID" value="EGD47148.1"/>
    <property type="molecule type" value="Genomic_DNA"/>
</dbReference>
<dbReference type="STRING" id="588581.Cpap_1540"/>
<keyword evidence="3" id="KW-1185">Reference proteome</keyword>
<evidence type="ECO:0000313" key="2">
    <source>
        <dbReference type="EMBL" id="EGD47148.1"/>
    </source>
</evidence>
<gene>
    <name evidence="2" type="ORF">Cpap_1540</name>
</gene>
<evidence type="ECO:0000313" key="3">
    <source>
        <dbReference type="Proteomes" id="UP000003860"/>
    </source>
</evidence>
<reference evidence="2" key="2">
    <citation type="submission" date="2011-01" db="EMBL/GenBank/DDBJ databases">
        <title>The Non-contiguous Finished genome of Clostridium papyrosolvens.</title>
        <authorList>
            <person name="Lucas S."/>
            <person name="Copeland A."/>
            <person name="Lapidus A."/>
            <person name="Cheng J.-F."/>
            <person name="Goodwin L."/>
            <person name="Pitluck S."/>
            <person name="Misra M."/>
            <person name="Chertkov O."/>
            <person name="Detter J.C."/>
            <person name="Han C."/>
            <person name="Tapia R."/>
            <person name="Land M."/>
            <person name="Hauser L."/>
            <person name="Kyrpides N."/>
            <person name="Ivanova N."/>
            <person name="Pagani I."/>
            <person name="Mouttaki H."/>
            <person name="He Z."/>
            <person name="Zhou J."/>
            <person name="Hemme C.L."/>
            <person name="Woyke T."/>
        </authorList>
    </citation>
    <scope>NUCLEOTIDE SEQUENCE [LARGE SCALE GENOMIC DNA]</scope>
    <source>
        <strain evidence="2">DSM 2782</strain>
    </source>
</reference>
<proteinExistence type="predicted"/>
<dbReference type="AlphaFoldDB" id="F1TEI2"/>
<reference evidence="2" key="1">
    <citation type="submission" date="2009-07" db="EMBL/GenBank/DDBJ databases">
        <authorList>
            <consortium name="US DOE Joint Genome Institute (JGI-PGF)"/>
            <person name="Lucas S."/>
            <person name="Copeland A."/>
            <person name="Lapidus A."/>
            <person name="Glavina del Rio T."/>
            <person name="Tice H."/>
            <person name="Bruce D."/>
            <person name="Goodwin L."/>
            <person name="Pitluck S."/>
            <person name="Larimer F."/>
            <person name="Land M.L."/>
            <person name="Mouttaki H."/>
            <person name="He Z."/>
            <person name="Zhou J."/>
            <person name="Hemme C.L."/>
        </authorList>
    </citation>
    <scope>NUCLEOTIDE SEQUENCE</scope>
    <source>
        <strain evidence="2">DSM 2782</strain>
    </source>
</reference>
<accession>F1TEI2</accession>
<dbReference type="Proteomes" id="UP000003860">
    <property type="component" value="Unassembled WGS sequence"/>
</dbReference>
<evidence type="ECO:0000256" key="1">
    <source>
        <dbReference type="SAM" id="MobiDB-lite"/>
    </source>
</evidence>
<sequence length="421" mass="46506">MAVLTNTNNITTAKKAVTSTVSNPQTPKKTTAPTGLSAMQKAYVNLTPEEEAAITDAQIRYGNATTDKDRQKAHADAEQIRAKHDFSGGASGTDYVKIPSAMEKALGSTLSEGGYTSTLTPEIASLLKSINTSSFNYDPTKDEQFQKYKGQMIDAGQKAYTNSVAGASIPGVSTNSVAEQIAQGANTQYLNKIGDAESTYMDKAYQRFMDDRTNNYNQVNALLGIDNTGYSRYADNRNFNQDVKQQNWQNGFSQKQFDENVRQFDKNFSENQRQFNKSYAFDERKQSFAERQALVQNAMQQGQLSVQQGQLQLERDKYKSDNNPDSFDNQLKLKSAGMTATKNKNGGYTISTDPAATLGSKNSLAYKDYNTIGRGMLDKATYDTYTGSYKKLYSPDQVKQWALGLPLTDAEIARLLSDLGV</sequence>
<name>F1TEI2_9FIRM</name>
<comment type="caution">
    <text evidence="2">The sequence shown here is derived from an EMBL/GenBank/DDBJ whole genome shotgun (WGS) entry which is preliminary data.</text>
</comment>
<organism evidence="2 3">
    <name type="scientific">Ruminiclostridium papyrosolvens DSM 2782</name>
    <dbReference type="NCBI Taxonomy" id="588581"/>
    <lineage>
        <taxon>Bacteria</taxon>
        <taxon>Bacillati</taxon>
        <taxon>Bacillota</taxon>
        <taxon>Clostridia</taxon>
        <taxon>Eubacteriales</taxon>
        <taxon>Oscillospiraceae</taxon>
        <taxon>Ruminiclostridium</taxon>
    </lineage>
</organism>
<dbReference type="RefSeq" id="WP_004620180.1">
    <property type="nucleotide sequence ID" value="NZ_ACXX02000009.1"/>
</dbReference>
<feature type="compositionally biased region" description="Polar residues" evidence="1">
    <location>
        <begin position="17"/>
        <end position="34"/>
    </location>
</feature>
<feature type="region of interest" description="Disordered" evidence="1">
    <location>
        <begin position="15"/>
        <end position="34"/>
    </location>
</feature>
<protein>
    <submittedName>
        <fullName evidence="2">Uncharacterized protein</fullName>
    </submittedName>
</protein>